<dbReference type="EMBL" id="LR130778">
    <property type="protein sequence ID" value="VDN46014.1"/>
    <property type="molecule type" value="Genomic_DNA"/>
</dbReference>
<protein>
    <submittedName>
        <fullName evidence="1">Uncharacterized protein</fullName>
    </submittedName>
</protein>
<keyword evidence="2" id="KW-1185">Reference proteome</keyword>
<accession>A0A3P7NS35</accession>
<reference evidence="1 2" key="1">
    <citation type="submission" date="2018-09" db="EMBL/GenBank/DDBJ databases">
        <authorList>
            <person name="Postec A."/>
        </authorList>
    </citation>
    <scope>NUCLEOTIDE SEQUENCE [LARGE SCALE GENOMIC DNA]</scope>
    <source>
        <strain evidence="1">70B-A</strain>
    </source>
</reference>
<gene>
    <name evidence="1" type="ORF">PATL70BA_0172</name>
</gene>
<name>A0A3P7NS35_9FIRM</name>
<organism evidence="1 2">
    <name type="scientific">Petrocella atlantisensis</name>
    <dbReference type="NCBI Taxonomy" id="2173034"/>
    <lineage>
        <taxon>Bacteria</taxon>
        <taxon>Bacillati</taxon>
        <taxon>Bacillota</taxon>
        <taxon>Clostridia</taxon>
        <taxon>Lachnospirales</taxon>
        <taxon>Vallitaleaceae</taxon>
        <taxon>Petrocella</taxon>
    </lineage>
</organism>
<dbReference type="AlphaFoldDB" id="A0A3P7NS35"/>
<sequence length="178" mass="21184">MKEIKVTYDKKLAKYHTVYHYHKNMTAFRLDVYRKLSQREDLFIMIETHLGSVHQPTPLDYVIGIEKNLNRFNLQHQIRPIQVRHGKSILGVLSKGKPIEDFAIAFLIPKEQLDDTLFETFFCEYDLKIGYGIKTDQTQLFEDYRKGYVKSFDDPNYFSHNLFDSRIFNKFLSTEMLT</sequence>
<proteinExistence type="predicted"/>
<dbReference type="KEGG" id="cbar:PATL70BA_0172"/>
<dbReference type="Proteomes" id="UP000279029">
    <property type="component" value="Chromosome"/>
</dbReference>
<evidence type="ECO:0000313" key="1">
    <source>
        <dbReference type="EMBL" id="VDN46014.1"/>
    </source>
</evidence>
<dbReference type="RefSeq" id="WP_125135589.1">
    <property type="nucleotide sequence ID" value="NZ_LR130778.1"/>
</dbReference>
<evidence type="ECO:0000313" key="2">
    <source>
        <dbReference type="Proteomes" id="UP000279029"/>
    </source>
</evidence>